<gene>
    <name evidence="1" type="ORF">GU336_05880</name>
</gene>
<sequence>MSKAKKDYLKQIENMDLYIQQLISEVEELRSLSQSVSSVQYGEQHIKSGSQKNEAPFVNYLFKINELEIKINQEIDKFVDLKTVIISAIDELDDLEERILLRAKYISRKSWDDIFEQLNRSRSATYRVHASALEHFKIPTKVEMKRD</sequence>
<dbReference type="EMBL" id="CP047616">
    <property type="protein sequence ID" value="QIW53705.1"/>
    <property type="molecule type" value="Genomic_DNA"/>
</dbReference>
<reference evidence="1 2" key="1">
    <citation type="submission" date="2019-12" db="EMBL/GenBank/DDBJ databases">
        <title>Whole genome sequences of Lactococcus raffinolactis strains isolated from sewage.</title>
        <authorList>
            <person name="Ybazeta G."/>
            <person name="Ross M."/>
            <person name="Brabant-Kirwan D."/>
            <person name="Saleh M."/>
            <person name="Dillon J.A."/>
            <person name="Splinter K."/>
            <person name="Nokhbeh R."/>
        </authorList>
    </citation>
    <scope>NUCLEOTIDE SEQUENCE [LARGE SCALE GENOMIC DNA]</scope>
    <source>
        <strain evidence="1 2">Lr_19_5</strain>
    </source>
</reference>
<dbReference type="InterPro" id="IPR010861">
    <property type="entry name" value="DUF1492"/>
</dbReference>
<protein>
    <submittedName>
        <fullName evidence="1">DUF1492 domain-containing protein</fullName>
    </submittedName>
</protein>
<dbReference type="Proteomes" id="UP000501945">
    <property type="component" value="Chromosome"/>
</dbReference>
<evidence type="ECO:0000313" key="1">
    <source>
        <dbReference type="EMBL" id="QIW53705.1"/>
    </source>
</evidence>
<dbReference type="AlphaFoldDB" id="A0A6H0UH76"/>
<evidence type="ECO:0000313" key="2">
    <source>
        <dbReference type="Proteomes" id="UP000501945"/>
    </source>
</evidence>
<proteinExistence type="predicted"/>
<dbReference type="Pfam" id="PF07374">
    <property type="entry name" value="DUF1492"/>
    <property type="match status" value="1"/>
</dbReference>
<organism evidence="1 2">
    <name type="scientific">Pseudolactococcus raffinolactis</name>
    <dbReference type="NCBI Taxonomy" id="1366"/>
    <lineage>
        <taxon>Bacteria</taxon>
        <taxon>Bacillati</taxon>
        <taxon>Bacillota</taxon>
        <taxon>Bacilli</taxon>
        <taxon>Lactobacillales</taxon>
        <taxon>Streptococcaceae</taxon>
        <taxon>Pseudolactococcus</taxon>
    </lineage>
</organism>
<dbReference type="RefSeq" id="WP_167838690.1">
    <property type="nucleotide sequence ID" value="NZ_CP047616.1"/>
</dbReference>
<name>A0A6H0UH76_9LACT</name>
<accession>A0A6H0UH76</accession>